<dbReference type="RefSeq" id="WP_126618388.1">
    <property type="nucleotide sequence ID" value="NZ_JBHUCY010000019.1"/>
</dbReference>
<gene>
    <name evidence="6" type="ORF">EJ903_18955</name>
</gene>
<comment type="caution">
    <text evidence="6">The sequence shown here is derived from an EMBL/GenBank/DDBJ whole genome shotgun (WGS) entry which is preliminary data.</text>
</comment>
<dbReference type="Gene3D" id="2.40.40.20">
    <property type="match status" value="1"/>
</dbReference>
<dbReference type="Gene3D" id="2.20.25.90">
    <property type="entry name" value="ADC-like domains"/>
    <property type="match status" value="1"/>
</dbReference>
<keyword evidence="4" id="KW-0411">Iron-sulfur</keyword>
<accession>A0A431VDH0</accession>
<comment type="similarity">
    <text evidence="1">Belongs to the prokaryotic molybdopterin-containing oxidoreductase family.</text>
</comment>
<evidence type="ECO:0000313" key="7">
    <source>
        <dbReference type="Proteomes" id="UP000277007"/>
    </source>
</evidence>
<dbReference type="GO" id="GO:0046872">
    <property type="term" value="F:metal ion binding"/>
    <property type="evidence" value="ECO:0007669"/>
    <property type="project" value="UniProtKB-KW"/>
</dbReference>
<dbReference type="Pfam" id="PF00384">
    <property type="entry name" value="Molybdopterin"/>
    <property type="match status" value="1"/>
</dbReference>
<sequence>MPAPLPSAPRIHASVCPHDCPSTCALEVEIHDHPAADGSGECGGKRVGRVRGAADHSYTAGVICAKVARYAERIHHPDRLTQPLRRVGAKGSGDFAPIGWDEALDIVAERFTAAEQRCGSESVWPYFYAGTMGLVQRDGINRLRHAKRYSGFFSTICTNPAWSGFLAGAGRLAGVDPREMARSDLIVIWGTNPVSTQVNVMTHATRARKERGAKIAVVDVYRTPSMEQADIPLLIRPGTDGALACAVLHVLFRDGLADRAYLASHAADAQGLEAHLADRSPAWAEAITGLPAAEIEAFARLVGQTPRAFFRLGYGFTRSRNGAVNMHAASCIPVVSGAWQHEGGGAFHTNGAIYHWNKTLIEGLDLRDPSVRMLDQSRIGPILDGDADALAGGPPVTALLIQNTNPMAIAPDQTRVRRGFARDDLFVCVHEQFMTDTARMADIVLPATMFLEHDDLYQSGGNQHILFGPALLDPPGQCRSNHAVITALAQRLGVDQHPGFAMTARDLIDATLDASGWGRLEALEQARFIDAQPDFRTAHCLDGFHWPDGRFRLKPDWTGLTYPAPAQFGPVADMPAYPDHWAVIEAADDDHPFRLVTAPARTFLNSSFTETPGSQARERRPTLMIHPDDAAGQGLADGDRVEVANRRGAVILHVRLFDGLRRGVVIAESIWPNNAHQGGRGINSLTGADPVAPFGGAAVHDSHVRLRRCPD</sequence>
<dbReference type="CDD" id="cd02766">
    <property type="entry name" value="MopB_3"/>
    <property type="match status" value="1"/>
</dbReference>
<dbReference type="InterPro" id="IPR006657">
    <property type="entry name" value="MoPterin_dinucl-bd_dom"/>
</dbReference>
<dbReference type="SUPFAM" id="SSF53706">
    <property type="entry name" value="Formate dehydrogenase/DMSO reductase, domains 1-3"/>
    <property type="match status" value="1"/>
</dbReference>
<dbReference type="CDD" id="cd02786">
    <property type="entry name" value="MopB_CT_3"/>
    <property type="match status" value="1"/>
</dbReference>
<evidence type="ECO:0000256" key="2">
    <source>
        <dbReference type="ARBA" id="ARBA00022723"/>
    </source>
</evidence>
<evidence type="ECO:0000256" key="3">
    <source>
        <dbReference type="ARBA" id="ARBA00023004"/>
    </source>
</evidence>
<dbReference type="PROSITE" id="PS51669">
    <property type="entry name" value="4FE4S_MOW_BIS_MGD"/>
    <property type="match status" value="1"/>
</dbReference>
<dbReference type="SMART" id="SM00926">
    <property type="entry name" value="Molybdop_Fe4S4"/>
    <property type="match status" value="1"/>
</dbReference>
<keyword evidence="7" id="KW-1185">Reference proteome</keyword>
<dbReference type="Gene3D" id="3.30.2070.10">
    <property type="entry name" value="Formate dehydrogenase/DMSO reductase"/>
    <property type="match status" value="1"/>
</dbReference>
<dbReference type="InterPro" id="IPR050612">
    <property type="entry name" value="Prok_Mopterin_Oxidored"/>
</dbReference>
<organism evidence="6 7">
    <name type="scientific">Azospirillum griseum</name>
    <dbReference type="NCBI Taxonomy" id="2496639"/>
    <lineage>
        <taxon>Bacteria</taxon>
        <taxon>Pseudomonadati</taxon>
        <taxon>Pseudomonadota</taxon>
        <taxon>Alphaproteobacteria</taxon>
        <taxon>Rhodospirillales</taxon>
        <taxon>Azospirillaceae</taxon>
        <taxon>Azospirillum</taxon>
    </lineage>
</organism>
<keyword evidence="3" id="KW-0408">Iron</keyword>
<reference evidence="6 7" key="1">
    <citation type="submission" date="2018-12" db="EMBL/GenBank/DDBJ databases">
        <authorList>
            <person name="Yang Y."/>
        </authorList>
    </citation>
    <scope>NUCLEOTIDE SEQUENCE [LARGE SCALE GENOMIC DNA]</scope>
    <source>
        <strain evidence="6 7">L-25-5w-1</strain>
    </source>
</reference>
<proteinExistence type="inferred from homology"/>
<dbReference type="InterPro" id="IPR037920">
    <property type="entry name" value="YoaE_C"/>
</dbReference>
<dbReference type="Proteomes" id="UP000277007">
    <property type="component" value="Unassembled WGS sequence"/>
</dbReference>
<dbReference type="SUPFAM" id="SSF50692">
    <property type="entry name" value="ADC-like"/>
    <property type="match status" value="1"/>
</dbReference>
<evidence type="ECO:0000256" key="4">
    <source>
        <dbReference type="ARBA" id="ARBA00023014"/>
    </source>
</evidence>
<dbReference type="GO" id="GO:0043546">
    <property type="term" value="F:molybdopterin cofactor binding"/>
    <property type="evidence" value="ECO:0007669"/>
    <property type="project" value="InterPro"/>
</dbReference>
<dbReference type="Pfam" id="PF01568">
    <property type="entry name" value="Molydop_binding"/>
    <property type="match status" value="1"/>
</dbReference>
<dbReference type="PANTHER" id="PTHR43742:SF6">
    <property type="entry name" value="OXIDOREDUCTASE YYAE-RELATED"/>
    <property type="match status" value="1"/>
</dbReference>
<dbReference type="GO" id="GO:0051536">
    <property type="term" value="F:iron-sulfur cluster binding"/>
    <property type="evidence" value="ECO:0007669"/>
    <property type="project" value="UniProtKB-KW"/>
</dbReference>
<dbReference type="Gene3D" id="3.40.228.10">
    <property type="entry name" value="Dimethylsulfoxide Reductase, domain 2"/>
    <property type="match status" value="1"/>
</dbReference>
<dbReference type="Gene3D" id="3.40.50.740">
    <property type="match status" value="1"/>
</dbReference>
<dbReference type="InterPro" id="IPR006656">
    <property type="entry name" value="Mopterin_OxRdtase"/>
</dbReference>
<evidence type="ECO:0000256" key="1">
    <source>
        <dbReference type="ARBA" id="ARBA00010312"/>
    </source>
</evidence>
<dbReference type="OrthoDB" id="9759518at2"/>
<name>A0A431VDH0_9PROT</name>
<keyword evidence="2" id="KW-0479">Metal-binding</keyword>
<dbReference type="PANTHER" id="PTHR43742">
    <property type="entry name" value="TRIMETHYLAMINE-N-OXIDE REDUCTASE"/>
    <property type="match status" value="1"/>
</dbReference>
<evidence type="ECO:0000259" key="5">
    <source>
        <dbReference type="PROSITE" id="PS51669"/>
    </source>
</evidence>
<dbReference type="AlphaFoldDB" id="A0A431VDH0"/>
<dbReference type="GO" id="GO:0016491">
    <property type="term" value="F:oxidoreductase activity"/>
    <property type="evidence" value="ECO:0007669"/>
    <property type="project" value="InterPro"/>
</dbReference>
<dbReference type="InterPro" id="IPR009010">
    <property type="entry name" value="Asp_de-COase-like_dom_sf"/>
</dbReference>
<feature type="domain" description="4Fe-4S Mo/W bis-MGD-type" evidence="5">
    <location>
        <begin position="9"/>
        <end position="78"/>
    </location>
</feature>
<protein>
    <submittedName>
        <fullName evidence="6">Molybdopterin oxidoreductase family protein</fullName>
    </submittedName>
</protein>
<evidence type="ECO:0000313" key="6">
    <source>
        <dbReference type="EMBL" id="RTR17049.1"/>
    </source>
</evidence>
<dbReference type="EMBL" id="RXMA01000021">
    <property type="protein sequence ID" value="RTR17049.1"/>
    <property type="molecule type" value="Genomic_DNA"/>
</dbReference>
<dbReference type="InterPro" id="IPR006963">
    <property type="entry name" value="Mopterin_OxRdtase_4Fe-4S_dom"/>
</dbReference>